<sequence>MIPQFLSHRPVHVLNESARPKVLCLTPEAIGRYYAMKGKNGAPMYQFMTPHGTGIVQKGQDVDYYDENGDKKYGIVQSVNAATGVVKVKSGQTVAEVIGYPKGVIR</sequence>
<gene>
    <name evidence="1" type="ORF">Cygsa01_00251</name>
</gene>
<name>A0AAU6W3X9_9VIRU</name>
<reference evidence="1" key="1">
    <citation type="journal article" date="2024" name="J. Gen. Virol.">
        <title>Novel phages of Pseudomonas syringae unveil numerous potential auxiliary metabolic genes.</title>
        <authorList>
            <person name="Feltin C."/>
            <person name="Garneau J.R."/>
            <person name="Morris C.E."/>
            <person name="Berard A."/>
            <person name="Torres-Barcelo C."/>
        </authorList>
    </citation>
    <scope>NUCLEOTIDE SEQUENCE</scope>
</reference>
<evidence type="ECO:0000313" key="1">
    <source>
        <dbReference type="EMBL" id="XAI71297.1"/>
    </source>
</evidence>
<protein>
    <submittedName>
        <fullName evidence="1">Uncharacterized protein</fullName>
    </submittedName>
</protein>
<dbReference type="EMBL" id="PP179332">
    <property type="protein sequence ID" value="XAI71297.1"/>
    <property type="molecule type" value="Genomic_DNA"/>
</dbReference>
<proteinExistence type="predicted"/>
<accession>A0AAU6W3X9</accession>
<organism evidence="1">
    <name type="scientific">Pseudomonas phage Cygsa01</name>
    <dbReference type="NCBI Taxonomy" id="3138529"/>
    <lineage>
        <taxon>Viruses</taxon>
    </lineage>
</organism>